<sequence>MSNDVRLASINRVSASRQHTSNKQSISKGSREHTTKFEPKWDGPYGILAAKGLCSYESVLTRLINLSESTMFRFSAEPFANSTSSWQVRPPLKKKISGPRESEPSPRRPPIPKRENCNSPYFVCDMSTGPSTITIPQTHSTANDPPWAVLHWYAPYQPLYKGTYHPKKARTELQ</sequence>
<reference evidence="2" key="1">
    <citation type="journal article" date="2023" name="G3 (Bethesda)">
        <title>Whole genome assemblies of Zophobas morio and Tenebrio molitor.</title>
        <authorList>
            <person name="Kaur S."/>
            <person name="Stinson S.A."/>
            <person name="diCenzo G.C."/>
        </authorList>
    </citation>
    <scope>NUCLEOTIDE SEQUENCE</scope>
    <source>
        <strain evidence="2">QUZm001</strain>
    </source>
</reference>
<feature type="region of interest" description="Disordered" evidence="1">
    <location>
        <begin position="80"/>
        <end position="116"/>
    </location>
</feature>
<dbReference type="AlphaFoldDB" id="A0AA38J4Q5"/>
<evidence type="ECO:0000313" key="2">
    <source>
        <dbReference type="EMBL" id="KAJ3666289.1"/>
    </source>
</evidence>
<dbReference type="Proteomes" id="UP001168821">
    <property type="component" value="Unassembled WGS sequence"/>
</dbReference>
<keyword evidence="3" id="KW-1185">Reference proteome</keyword>
<evidence type="ECO:0000313" key="3">
    <source>
        <dbReference type="Proteomes" id="UP001168821"/>
    </source>
</evidence>
<protein>
    <submittedName>
        <fullName evidence="2">Uncharacterized protein</fullName>
    </submittedName>
</protein>
<gene>
    <name evidence="2" type="ORF">Zmor_001742</name>
</gene>
<organism evidence="2 3">
    <name type="scientific">Zophobas morio</name>
    <dbReference type="NCBI Taxonomy" id="2755281"/>
    <lineage>
        <taxon>Eukaryota</taxon>
        <taxon>Metazoa</taxon>
        <taxon>Ecdysozoa</taxon>
        <taxon>Arthropoda</taxon>
        <taxon>Hexapoda</taxon>
        <taxon>Insecta</taxon>
        <taxon>Pterygota</taxon>
        <taxon>Neoptera</taxon>
        <taxon>Endopterygota</taxon>
        <taxon>Coleoptera</taxon>
        <taxon>Polyphaga</taxon>
        <taxon>Cucujiformia</taxon>
        <taxon>Tenebrionidae</taxon>
        <taxon>Zophobas</taxon>
    </lineage>
</organism>
<evidence type="ECO:0000256" key="1">
    <source>
        <dbReference type="SAM" id="MobiDB-lite"/>
    </source>
</evidence>
<feature type="region of interest" description="Disordered" evidence="1">
    <location>
        <begin position="1"/>
        <end position="38"/>
    </location>
</feature>
<feature type="compositionally biased region" description="Polar residues" evidence="1">
    <location>
        <begin position="11"/>
        <end position="28"/>
    </location>
</feature>
<dbReference type="EMBL" id="JALNTZ010000001">
    <property type="protein sequence ID" value="KAJ3666289.1"/>
    <property type="molecule type" value="Genomic_DNA"/>
</dbReference>
<name>A0AA38J4Q5_9CUCU</name>
<comment type="caution">
    <text evidence="2">The sequence shown here is derived from an EMBL/GenBank/DDBJ whole genome shotgun (WGS) entry which is preliminary data.</text>
</comment>
<accession>A0AA38J4Q5</accession>
<proteinExistence type="predicted"/>
<feature type="compositionally biased region" description="Basic and acidic residues" evidence="1">
    <location>
        <begin position="29"/>
        <end position="38"/>
    </location>
</feature>
<feature type="compositionally biased region" description="Basic and acidic residues" evidence="1">
    <location>
        <begin position="98"/>
        <end position="116"/>
    </location>
</feature>